<dbReference type="PROSITE" id="PS50005">
    <property type="entry name" value="TPR"/>
    <property type="match status" value="1"/>
</dbReference>
<evidence type="ECO:0000313" key="2">
    <source>
        <dbReference type="EMBL" id="MEO1766300.1"/>
    </source>
</evidence>
<protein>
    <submittedName>
        <fullName evidence="2">Tetratricopeptide repeat protein</fullName>
    </submittedName>
</protein>
<dbReference type="InterPro" id="IPR019734">
    <property type="entry name" value="TPR_rpt"/>
</dbReference>
<keyword evidence="3" id="KW-1185">Reference proteome</keyword>
<dbReference type="EMBL" id="JBAJEX010000002">
    <property type="protein sequence ID" value="MEO1766300.1"/>
    <property type="molecule type" value="Genomic_DNA"/>
</dbReference>
<dbReference type="RefSeq" id="WP_347307249.1">
    <property type="nucleotide sequence ID" value="NZ_JBAJEX010000002.1"/>
</dbReference>
<dbReference type="SMART" id="SM00028">
    <property type="entry name" value="TPR"/>
    <property type="match status" value="2"/>
</dbReference>
<evidence type="ECO:0000313" key="3">
    <source>
        <dbReference type="Proteomes" id="UP001482231"/>
    </source>
</evidence>
<dbReference type="Gene3D" id="1.25.40.10">
    <property type="entry name" value="Tetratricopeptide repeat domain"/>
    <property type="match status" value="1"/>
</dbReference>
<dbReference type="InterPro" id="IPR011990">
    <property type="entry name" value="TPR-like_helical_dom_sf"/>
</dbReference>
<accession>A0ABV0ECB4</accession>
<organism evidence="2 3">
    <name type="scientific">Thiobacter aerophilum</name>
    <dbReference type="NCBI Taxonomy" id="3121275"/>
    <lineage>
        <taxon>Bacteria</taxon>
        <taxon>Pseudomonadati</taxon>
        <taxon>Pseudomonadota</taxon>
        <taxon>Betaproteobacteria</taxon>
        <taxon>Burkholderiales</taxon>
        <taxon>Thiobacteraceae</taxon>
        <taxon>Thiobacter</taxon>
    </lineage>
</organism>
<name>A0ABV0ECB4_9BURK</name>
<sequence>MVHPALENLEKMLASGKDNALVRFALGNEYLKLDRPLEAAAHLRAALAFEPAYSAAWKLLGKALAQAGQLEDALAAYRQGIETAEKKGDKQAAKEMTVFARRIEKQLTGG</sequence>
<comment type="caution">
    <text evidence="2">The sequence shown here is derived from an EMBL/GenBank/DDBJ whole genome shotgun (WGS) entry which is preliminary data.</text>
</comment>
<dbReference type="Pfam" id="PF14559">
    <property type="entry name" value="TPR_19"/>
    <property type="match status" value="1"/>
</dbReference>
<proteinExistence type="predicted"/>
<keyword evidence="1" id="KW-0802">TPR repeat</keyword>
<dbReference type="Proteomes" id="UP001482231">
    <property type="component" value="Unassembled WGS sequence"/>
</dbReference>
<dbReference type="SUPFAM" id="SSF48452">
    <property type="entry name" value="TPR-like"/>
    <property type="match status" value="1"/>
</dbReference>
<evidence type="ECO:0000256" key="1">
    <source>
        <dbReference type="PROSITE-ProRule" id="PRU00339"/>
    </source>
</evidence>
<feature type="repeat" description="TPR" evidence="1">
    <location>
        <begin position="54"/>
        <end position="87"/>
    </location>
</feature>
<gene>
    <name evidence="2" type="ORF">V6E02_03610</name>
</gene>
<reference evidence="2 3" key="1">
    <citation type="submission" date="2024-02" db="EMBL/GenBank/DDBJ databases">
        <title>New thermophilic sulfur-oxidizing bacteria from a hot springs of the Uzon caldera (Kamchatka, Russia).</title>
        <authorList>
            <person name="Dukat A.M."/>
            <person name="Elcheninov A.G."/>
            <person name="Frolov E.N."/>
        </authorList>
    </citation>
    <scope>NUCLEOTIDE SEQUENCE [LARGE SCALE GENOMIC DNA]</scope>
    <source>
        <strain evidence="2 3">AK1</strain>
    </source>
</reference>